<proteinExistence type="predicted"/>
<feature type="region of interest" description="Disordered" evidence="3">
    <location>
        <begin position="299"/>
        <end position="454"/>
    </location>
</feature>
<dbReference type="PANTHER" id="PTHR46232">
    <property type="entry name" value="SMARCE1 REGULATOR OF CHROMATIN"/>
    <property type="match status" value="1"/>
</dbReference>
<dbReference type="Gene3D" id="1.10.30.10">
    <property type="entry name" value="High mobility group box domain"/>
    <property type="match status" value="1"/>
</dbReference>
<dbReference type="PhylomeDB" id="T1IUZ5"/>
<dbReference type="OMA" id="IFSDCIV"/>
<dbReference type="HOGENOM" id="CLU_021772_1_1_1"/>
<dbReference type="eggNOG" id="KOG4715">
    <property type="taxonomic scope" value="Eukaryota"/>
</dbReference>
<evidence type="ECO:0000256" key="1">
    <source>
        <dbReference type="PROSITE-ProRule" id="PRU00267"/>
    </source>
</evidence>
<dbReference type="InterPro" id="IPR036910">
    <property type="entry name" value="HMG_box_dom_sf"/>
</dbReference>
<accession>T1IUZ5</accession>
<dbReference type="FunFam" id="1.10.30.10:FF:000048">
    <property type="entry name" value="Putative SWI/SNF-related matrix-associated actin-dependent regulator chromatin subfamily E member"/>
    <property type="match status" value="1"/>
</dbReference>
<sequence>MALPSNYRSMATQPTPTLNLTVALSLLEPFNPGTPINVGILKERLRAQIGSSSSAATPSNVSSSPFITSPHGHPSFNPVKVGTKSTGPETRNPKPPKPPDKPLMPYMRYSRKVWDQVKAQNPDLKLWEIGKIIGQMWRELCDEEKQEFLDDYEAEKLEYDKTLKSYHNSPAYLAWIAAKGRDQDDGFSVKHIATARYLRNHRLINEIFSDCIVPDVRSVVTTARMTVLKRQVQSLTMHQKKLEAELQQIEEKFDAKKRKFLESSEAFQEDLKKQCTKVIDAEMYNRMVEKAMEQIKKDRAMAAAAREEAERQRKDEAERKAKEETEKAEAAEKGEVEEEEEEEKMENDDDVEENEEESSKENETDVKEKKIKVKEDKKVNGKKESPGKNAKEKKNEEDKKKKDEPMDTDESAKAADGDAPSQATTSDSGSESASSGKPNIENDDSTQWDQGQGS</sequence>
<dbReference type="GO" id="GO:0016514">
    <property type="term" value="C:SWI/SNF complex"/>
    <property type="evidence" value="ECO:0007669"/>
    <property type="project" value="TreeGrafter"/>
</dbReference>
<dbReference type="STRING" id="126957.T1IUZ5"/>
<protein>
    <recommendedName>
        <fullName evidence="4">HMG box domain-containing protein</fullName>
    </recommendedName>
</protein>
<dbReference type="GO" id="GO:0031492">
    <property type="term" value="F:nucleosomal DNA binding"/>
    <property type="evidence" value="ECO:0007669"/>
    <property type="project" value="TreeGrafter"/>
</dbReference>
<feature type="compositionally biased region" description="Low complexity" evidence="3">
    <location>
        <begin position="423"/>
        <end position="436"/>
    </location>
</feature>
<keyword evidence="2" id="KW-0175">Coiled coil</keyword>
<keyword evidence="1" id="KW-0238">DNA-binding</keyword>
<dbReference type="GO" id="GO:0016922">
    <property type="term" value="F:nuclear receptor binding"/>
    <property type="evidence" value="ECO:0007669"/>
    <property type="project" value="TreeGrafter"/>
</dbReference>
<feature type="compositionally biased region" description="Low complexity" evidence="3">
    <location>
        <begin position="51"/>
        <end position="65"/>
    </location>
</feature>
<evidence type="ECO:0000256" key="3">
    <source>
        <dbReference type="SAM" id="MobiDB-lite"/>
    </source>
</evidence>
<feature type="compositionally biased region" description="Basic and acidic residues" evidence="3">
    <location>
        <begin position="357"/>
        <end position="416"/>
    </location>
</feature>
<evidence type="ECO:0000313" key="6">
    <source>
        <dbReference type="Proteomes" id="UP000014500"/>
    </source>
</evidence>
<dbReference type="AlphaFoldDB" id="T1IUZ5"/>
<dbReference type="Pfam" id="PF00505">
    <property type="entry name" value="HMG_box"/>
    <property type="match status" value="1"/>
</dbReference>
<dbReference type="PANTHER" id="PTHR46232:SF1">
    <property type="entry name" value="SWI_SNF-RELATED MATRIX-ASSOCIATED ACTIN-DEPENDENT REGULATOR OF CHROMATIN SUBFAMILY E MEMBER 1"/>
    <property type="match status" value="1"/>
</dbReference>
<dbReference type="CDD" id="cd21983">
    <property type="entry name" value="HMG-box_SMARCE1"/>
    <property type="match status" value="1"/>
</dbReference>
<dbReference type="SUPFAM" id="SSF47095">
    <property type="entry name" value="HMG-box"/>
    <property type="match status" value="1"/>
</dbReference>
<evidence type="ECO:0000259" key="4">
    <source>
        <dbReference type="PROSITE" id="PS50118"/>
    </source>
</evidence>
<reference evidence="5" key="2">
    <citation type="submission" date="2015-02" db="UniProtKB">
        <authorList>
            <consortium name="EnsemblMetazoa"/>
        </authorList>
    </citation>
    <scope>IDENTIFICATION</scope>
</reference>
<feature type="coiled-coil region" evidence="2">
    <location>
        <begin position="225"/>
        <end position="259"/>
    </location>
</feature>
<dbReference type="EnsemblMetazoa" id="SMAR004982-RA">
    <property type="protein sequence ID" value="SMAR004982-PA"/>
    <property type="gene ID" value="SMAR004982"/>
</dbReference>
<dbReference type="EMBL" id="JH431567">
    <property type="status" value="NOT_ANNOTATED_CDS"/>
    <property type="molecule type" value="Genomic_DNA"/>
</dbReference>
<keyword evidence="1" id="KW-0539">Nucleus</keyword>
<feature type="compositionally biased region" description="Basic and acidic residues" evidence="3">
    <location>
        <begin position="299"/>
        <end position="334"/>
    </location>
</feature>
<dbReference type="GO" id="GO:0045892">
    <property type="term" value="P:negative regulation of DNA-templated transcription"/>
    <property type="evidence" value="ECO:0007669"/>
    <property type="project" value="TreeGrafter"/>
</dbReference>
<feature type="domain" description="HMG box" evidence="4">
    <location>
        <begin position="99"/>
        <end position="167"/>
    </location>
</feature>
<dbReference type="SMART" id="SM00398">
    <property type="entry name" value="HMG"/>
    <property type="match status" value="1"/>
</dbReference>
<name>T1IUZ5_STRMM</name>
<feature type="region of interest" description="Disordered" evidence="3">
    <location>
        <begin position="51"/>
        <end position="104"/>
    </location>
</feature>
<dbReference type="Proteomes" id="UP000014500">
    <property type="component" value="Unassembled WGS sequence"/>
</dbReference>
<feature type="DNA-binding region" description="HMG box" evidence="1">
    <location>
        <begin position="99"/>
        <end position="167"/>
    </location>
</feature>
<reference evidence="6" key="1">
    <citation type="submission" date="2011-05" db="EMBL/GenBank/DDBJ databases">
        <authorList>
            <person name="Richards S.R."/>
            <person name="Qu J."/>
            <person name="Jiang H."/>
            <person name="Jhangiani S.N."/>
            <person name="Agravi P."/>
            <person name="Goodspeed R."/>
            <person name="Gross S."/>
            <person name="Mandapat C."/>
            <person name="Jackson L."/>
            <person name="Mathew T."/>
            <person name="Pu L."/>
            <person name="Thornton R."/>
            <person name="Saada N."/>
            <person name="Wilczek-Boney K.B."/>
            <person name="Lee S."/>
            <person name="Kovar C."/>
            <person name="Wu Y."/>
            <person name="Scherer S.E."/>
            <person name="Worley K.C."/>
            <person name="Muzny D.M."/>
            <person name="Gibbs R."/>
        </authorList>
    </citation>
    <scope>NUCLEOTIDE SEQUENCE</scope>
    <source>
        <strain evidence="6">Brora</strain>
    </source>
</reference>
<keyword evidence="6" id="KW-1185">Reference proteome</keyword>
<organism evidence="5 6">
    <name type="scientific">Strigamia maritima</name>
    <name type="common">European centipede</name>
    <name type="synonym">Geophilus maritimus</name>
    <dbReference type="NCBI Taxonomy" id="126957"/>
    <lineage>
        <taxon>Eukaryota</taxon>
        <taxon>Metazoa</taxon>
        <taxon>Ecdysozoa</taxon>
        <taxon>Arthropoda</taxon>
        <taxon>Myriapoda</taxon>
        <taxon>Chilopoda</taxon>
        <taxon>Pleurostigmophora</taxon>
        <taxon>Geophilomorpha</taxon>
        <taxon>Linotaeniidae</taxon>
        <taxon>Strigamia</taxon>
    </lineage>
</organism>
<feature type="compositionally biased region" description="Acidic residues" evidence="3">
    <location>
        <begin position="335"/>
        <end position="356"/>
    </location>
</feature>
<evidence type="ECO:0000313" key="5">
    <source>
        <dbReference type="EnsemblMetazoa" id="SMAR004982-PA"/>
    </source>
</evidence>
<dbReference type="PROSITE" id="PS50118">
    <property type="entry name" value="HMG_BOX_2"/>
    <property type="match status" value="1"/>
</dbReference>
<evidence type="ECO:0000256" key="2">
    <source>
        <dbReference type="SAM" id="Coils"/>
    </source>
</evidence>
<dbReference type="InterPro" id="IPR009071">
    <property type="entry name" value="HMG_box_dom"/>
</dbReference>